<sequence length="107" mass="11712">MRTTSLPPKTTATREFFSSDPIDAPSSPTLQSAPPTPPPTSSPGPPSPNLLTQSTGSLVDIQRRAATRSPTPSDIVTSADVEDFMPLSKYDREMKSRVWVRRRGKWS</sequence>
<organism evidence="2 3">
    <name type="scientific">Ophiobolus disseminans</name>
    <dbReference type="NCBI Taxonomy" id="1469910"/>
    <lineage>
        <taxon>Eukaryota</taxon>
        <taxon>Fungi</taxon>
        <taxon>Dikarya</taxon>
        <taxon>Ascomycota</taxon>
        <taxon>Pezizomycotina</taxon>
        <taxon>Dothideomycetes</taxon>
        <taxon>Pleosporomycetidae</taxon>
        <taxon>Pleosporales</taxon>
        <taxon>Pleosporineae</taxon>
        <taxon>Phaeosphaeriaceae</taxon>
        <taxon>Ophiobolus</taxon>
    </lineage>
</organism>
<feature type="compositionally biased region" description="Pro residues" evidence="1">
    <location>
        <begin position="34"/>
        <end position="48"/>
    </location>
</feature>
<accession>A0A6A6ZJK0</accession>
<protein>
    <submittedName>
        <fullName evidence="2">Uncharacterized protein</fullName>
    </submittedName>
</protein>
<proteinExistence type="predicted"/>
<reference evidence="2" key="1">
    <citation type="journal article" date="2020" name="Stud. Mycol.">
        <title>101 Dothideomycetes genomes: a test case for predicting lifestyles and emergence of pathogens.</title>
        <authorList>
            <person name="Haridas S."/>
            <person name="Albert R."/>
            <person name="Binder M."/>
            <person name="Bloem J."/>
            <person name="Labutti K."/>
            <person name="Salamov A."/>
            <person name="Andreopoulos B."/>
            <person name="Baker S."/>
            <person name="Barry K."/>
            <person name="Bills G."/>
            <person name="Bluhm B."/>
            <person name="Cannon C."/>
            <person name="Castanera R."/>
            <person name="Culley D."/>
            <person name="Daum C."/>
            <person name="Ezra D."/>
            <person name="Gonzalez J."/>
            <person name="Henrissat B."/>
            <person name="Kuo A."/>
            <person name="Liang C."/>
            <person name="Lipzen A."/>
            <person name="Lutzoni F."/>
            <person name="Magnuson J."/>
            <person name="Mondo S."/>
            <person name="Nolan M."/>
            <person name="Ohm R."/>
            <person name="Pangilinan J."/>
            <person name="Park H.-J."/>
            <person name="Ramirez L."/>
            <person name="Alfaro M."/>
            <person name="Sun H."/>
            <person name="Tritt A."/>
            <person name="Yoshinaga Y."/>
            <person name="Zwiers L.-H."/>
            <person name="Turgeon B."/>
            <person name="Goodwin S."/>
            <person name="Spatafora J."/>
            <person name="Crous P."/>
            <person name="Grigoriev I."/>
        </authorList>
    </citation>
    <scope>NUCLEOTIDE SEQUENCE</scope>
    <source>
        <strain evidence="2">CBS 113818</strain>
    </source>
</reference>
<dbReference type="EMBL" id="MU006240">
    <property type="protein sequence ID" value="KAF2820494.1"/>
    <property type="molecule type" value="Genomic_DNA"/>
</dbReference>
<keyword evidence="3" id="KW-1185">Reference proteome</keyword>
<dbReference type="Proteomes" id="UP000799424">
    <property type="component" value="Unassembled WGS sequence"/>
</dbReference>
<evidence type="ECO:0000313" key="3">
    <source>
        <dbReference type="Proteomes" id="UP000799424"/>
    </source>
</evidence>
<name>A0A6A6ZJK0_9PLEO</name>
<feature type="compositionally biased region" description="Polar residues" evidence="1">
    <location>
        <begin position="1"/>
        <end position="13"/>
    </location>
</feature>
<evidence type="ECO:0000313" key="2">
    <source>
        <dbReference type="EMBL" id="KAF2820494.1"/>
    </source>
</evidence>
<evidence type="ECO:0000256" key="1">
    <source>
        <dbReference type="SAM" id="MobiDB-lite"/>
    </source>
</evidence>
<dbReference type="AlphaFoldDB" id="A0A6A6ZJK0"/>
<feature type="region of interest" description="Disordered" evidence="1">
    <location>
        <begin position="1"/>
        <end position="53"/>
    </location>
</feature>
<gene>
    <name evidence="2" type="ORF">CC86DRAFT_411793</name>
</gene>